<dbReference type="PANTHER" id="PTHR31027:SF2">
    <property type="entry name" value="LEBERCILIN DOMAIN-CONTAINING PROTEIN"/>
    <property type="match status" value="1"/>
</dbReference>
<dbReference type="InterPro" id="IPR004037">
    <property type="entry name" value="Ribosomal_eL8-like_CS"/>
</dbReference>
<evidence type="ECO:0000256" key="3">
    <source>
        <dbReference type="ARBA" id="ARBA00023242"/>
    </source>
</evidence>
<dbReference type="InterPro" id="IPR029064">
    <property type="entry name" value="Ribosomal_eL30-like_sf"/>
</dbReference>
<feature type="domain" description="Ribosomal protein eL8/eL30/eS12/Gadd45" evidence="7">
    <location>
        <begin position="67"/>
        <end position="153"/>
    </location>
</feature>
<dbReference type="AlphaFoldDB" id="A0A8H7KHH4"/>
<evidence type="ECO:0000259" key="7">
    <source>
        <dbReference type="Pfam" id="PF01248"/>
    </source>
</evidence>
<evidence type="ECO:0000256" key="6">
    <source>
        <dbReference type="SAM" id="MobiDB-lite"/>
    </source>
</evidence>
<dbReference type="GO" id="GO:0005783">
    <property type="term" value="C:endoplasmic reticulum"/>
    <property type="evidence" value="ECO:0007669"/>
    <property type="project" value="TreeGrafter"/>
</dbReference>
<dbReference type="GO" id="GO:0003729">
    <property type="term" value="F:mRNA binding"/>
    <property type="evidence" value="ECO:0007669"/>
    <property type="project" value="TreeGrafter"/>
</dbReference>
<dbReference type="GO" id="GO:0042175">
    <property type="term" value="C:nuclear outer membrane-endoplasmic reticulum membrane network"/>
    <property type="evidence" value="ECO:0007669"/>
    <property type="project" value="TreeGrafter"/>
</dbReference>
<feature type="region of interest" description="Disordered" evidence="6">
    <location>
        <begin position="679"/>
        <end position="728"/>
    </location>
</feature>
<feature type="compositionally biased region" description="Low complexity" evidence="6">
    <location>
        <begin position="212"/>
        <end position="224"/>
    </location>
</feature>
<organism evidence="8 9">
    <name type="scientific">Agaricus bisporus var. burnettii</name>
    <dbReference type="NCBI Taxonomy" id="192524"/>
    <lineage>
        <taxon>Eukaryota</taxon>
        <taxon>Fungi</taxon>
        <taxon>Dikarya</taxon>
        <taxon>Basidiomycota</taxon>
        <taxon>Agaricomycotina</taxon>
        <taxon>Agaricomycetes</taxon>
        <taxon>Agaricomycetidae</taxon>
        <taxon>Agaricales</taxon>
        <taxon>Agaricineae</taxon>
        <taxon>Agaricaceae</taxon>
        <taxon>Agaricus</taxon>
    </lineage>
</organism>
<dbReference type="PANTHER" id="PTHR31027">
    <property type="entry name" value="NUCLEAR SEGREGATION PROTEIN BFR1"/>
    <property type="match status" value="1"/>
</dbReference>
<dbReference type="Gene3D" id="3.30.1330.30">
    <property type="match status" value="1"/>
</dbReference>
<gene>
    <name evidence="8" type="ORF">Agabi119p4_4541</name>
</gene>
<sequence>MGKSEKKDKKQKEAKEVAPEVQDVEMEDASPKKSKKERREEKTEVPIVLEELSPIARPLAQKKLLKKLHKVVKKGSKARHVKRGVKEVVKGIRKGEKGLLVLAADINPIDIISHLPVLSEEAQIPYVFVPSKEELGHVSSTKRPTSCVMVCPHQKRKSKAKEGVVEEKDEEYLELYEECYKEVEKLDTRLLPLIMPLPKSKNAATNGKQKTPAPNGAAASSPAGEKVDTSVVVLLPGGKPDKQAHEKDQDRIKAEIDALQLSMNAVREKINLATQGNAGNEKRNKLKAELDGIREQQSSKKLNRGQLLEQVKSLQENLQKKIKDLQAQKAKVPFKTISEIDDRVAHLDKQIESGNMKLADEKRALQEISQIKRTRRVVENFQPEQDAIDAIRQQIDDVKKQLDDPETKAMSDRFEAIKSELDEIKKEGDESYANRAKLFEERDNLNSQIKSLLSEKREKQQAYRDAHDKHWAKVTEDRARRAERMRAERAAEEAEKKLEIAQRVREEASAPAFQTEIEDCQTLIDFFLGKAPTSNTLKSASSLLTKAEVVGVPKLEIRQVDAVPDGVVVRKKKGEDQDDYFVGGKGKKGKKGGTPKVISSPAEDASPAPPTSDKLNLPLHHLSALLALSIPAPDSQADVARVVEDLNTKKAWYEANQPRVTGENIAKAEAEIVRLMGKNAKASTTETPTGVETPISDTAPSNADDSESVKPTEEDSGAVAATEAEVHV</sequence>
<name>A0A8H7KHH4_AGABI</name>
<comment type="caution">
    <text evidence="8">The sequence shown here is derived from an EMBL/GenBank/DDBJ whole genome shotgun (WGS) entry which is preliminary data.</text>
</comment>
<feature type="compositionally biased region" description="Polar residues" evidence="6">
    <location>
        <begin position="681"/>
        <end position="703"/>
    </location>
</feature>
<keyword evidence="4" id="KW-0687">Ribonucleoprotein</keyword>
<keyword evidence="3" id="KW-0539">Nucleus</keyword>
<dbReference type="PRINTS" id="PR00883">
    <property type="entry name" value="NUCLEARHMG"/>
</dbReference>
<dbReference type="EMBL" id="JABXXO010000006">
    <property type="protein sequence ID" value="KAF7776148.1"/>
    <property type="molecule type" value="Genomic_DNA"/>
</dbReference>
<feature type="region of interest" description="Disordered" evidence="6">
    <location>
        <begin position="1"/>
        <end position="44"/>
    </location>
</feature>
<proteinExistence type="inferred from homology"/>
<feature type="region of interest" description="Disordered" evidence="6">
    <location>
        <begin position="199"/>
        <end position="225"/>
    </location>
</feature>
<feature type="compositionally biased region" description="Basic and acidic residues" evidence="6">
    <location>
        <begin position="1"/>
        <end position="18"/>
    </location>
</feature>
<evidence type="ECO:0000256" key="2">
    <source>
        <dbReference type="ARBA" id="ARBA00007337"/>
    </source>
</evidence>
<dbReference type="PRINTS" id="PR00881">
    <property type="entry name" value="L7ARS6FAMILY"/>
</dbReference>
<evidence type="ECO:0000256" key="5">
    <source>
        <dbReference type="SAM" id="Coils"/>
    </source>
</evidence>
<dbReference type="Pfam" id="PF01248">
    <property type="entry name" value="Ribosomal_L7Ae"/>
    <property type="match status" value="1"/>
</dbReference>
<accession>A0A8H7KHH4</accession>
<protein>
    <recommendedName>
        <fullName evidence="7">Ribosomal protein eL8/eL30/eS12/Gadd45 domain-containing protein</fullName>
    </recommendedName>
</protein>
<dbReference type="InterPro" id="IPR004038">
    <property type="entry name" value="Ribosomal_eL8/eL30/eS12/Gad45"/>
</dbReference>
<evidence type="ECO:0000256" key="4">
    <source>
        <dbReference type="ARBA" id="ARBA00023274"/>
    </source>
</evidence>
<feature type="region of interest" description="Disordered" evidence="6">
    <location>
        <begin position="579"/>
        <end position="612"/>
    </location>
</feature>
<feature type="coiled-coil region" evidence="5">
    <location>
        <begin position="242"/>
        <end position="269"/>
    </location>
</feature>
<reference evidence="8 9" key="1">
    <citation type="journal article" name="Sci. Rep.">
        <title>Telomere-to-telomere assembled and centromere annotated genomes of the two main subspecies of the button mushroom Agaricus bisporus reveal especially polymorphic chromosome ends.</title>
        <authorList>
            <person name="Sonnenberg A.S.M."/>
            <person name="Sedaghat-Telgerd N."/>
            <person name="Lavrijssen B."/>
            <person name="Ohm R.A."/>
            <person name="Hendrickx P.M."/>
            <person name="Scholtmeijer K."/>
            <person name="Baars J.J.P."/>
            <person name="van Peer A."/>
        </authorList>
    </citation>
    <scope>NUCLEOTIDE SEQUENCE [LARGE SCALE GENOMIC DNA]</scope>
    <source>
        <strain evidence="8 9">H119_p4</strain>
    </source>
</reference>
<dbReference type="GO" id="GO:0005730">
    <property type="term" value="C:nucleolus"/>
    <property type="evidence" value="ECO:0007669"/>
    <property type="project" value="UniProtKB-SubCell"/>
</dbReference>
<dbReference type="InterPro" id="IPR018492">
    <property type="entry name" value="Ribosomal_eL8/Nhp2"/>
</dbReference>
<comment type="subcellular location">
    <subcellularLocation>
        <location evidence="1">Nucleus</location>
        <location evidence="1">Nucleolus</location>
    </subcellularLocation>
</comment>
<evidence type="ECO:0000313" key="8">
    <source>
        <dbReference type="EMBL" id="KAF7776148.1"/>
    </source>
</evidence>
<dbReference type="PROSITE" id="PS01082">
    <property type="entry name" value="RIBOSOMAL_L7AE"/>
    <property type="match status" value="1"/>
</dbReference>
<dbReference type="InterPro" id="IPR039604">
    <property type="entry name" value="Bfr1"/>
</dbReference>
<evidence type="ECO:0000313" key="9">
    <source>
        <dbReference type="Proteomes" id="UP000629468"/>
    </source>
</evidence>
<dbReference type="InterPro" id="IPR002415">
    <property type="entry name" value="H/ACA_rnp_Nhp2-like"/>
</dbReference>
<feature type="compositionally biased region" description="Low complexity" evidence="6">
    <location>
        <begin position="599"/>
        <end position="612"/>
    </location>
</feature>
<keyword evidence="5" id="KW-0175">Coiled coil</keyword>
<dbReference type="GO" id="GO:1990904">
    <property type="term" value="C:ribonucleoprotein complex"/>
    <property type="evidence" value="ECO:0007669"/>
    <property type="project" value="UniProtKB-KW"/>
</dbReference>
<feature type="coiled-coil region" evidence="5">
    <location>
        <begin position="407"/>
        <end position="507"/>
    </location>
</feature>
<comment type="similarity">
    <text evidence="2">Belongs to the eukaryotic ribosomal protein eL8 family.</text>
</comment>
<evidence type="ECO:0000256" key="1">
    <source>
        <dbReference type="ARBA" id="ARBA00004604"/>
    </source>
</evidence>
<dbReference type="SUPFAM" id="SSF55315">
    <property type="entry name" value="L30e-like"/>
    <property type="match status" value="1"/>
</dbReference>
<dbReference type="Proteomes" id="UP000629468">
    <property type="component" value="Unassembled WGS sequence"/>
</dbReference>
<feature type="coiled-coil region" evidence="5">
    <location>
        <begin position="304"/>
        <end position="331"/>
    </location>
</feature>
<dbReference type="GO" id="GO:0042254">
    <property type="term" value="P:ribosome biogenesis"/>
    <property type="evidence" value="ECO:0007669"/>
    <property type="project" value="InterPro"/>
</dbReference>
<dbReference type="GO" id="GO:0008298">
    <property type="term" value="P:intracellular mRNA localization"/>
    <property type="evidence" value="ECO:0007669"/>
    <property type="project" value="TreeGrafter"/>
</dbReference>